<name>A0A7J7JN65_BUGNE</name>
<dbReference type="PANTHER" id="PTHR19134">
    <property type="entry name" value="RECEPTOR-TYPE TYROSINE-PROTEIN PHOSPHATASE"/>
    <property type="match status" value="1"/>
</dbReference>
<dbReference type="OrthoDB" id="10253954at2759"/>
<evidence type="ECO:0000256" key="4">
    <source>
        <dbReference type="ARBA" id="ARBA00022912"/>
    </source>
</evidence>
<dbReference type="InterPro" id="IPR000387">
    <property type="entry name" value="Tyr_Pase_dom"/>
</dbReference>
<comment type="similarity">
    <text evidence="1">Belongs to the protein-tyrosine phosphatase family.</text>
</comment>
<dbReference type="Gene3D" id="3.90.190.10">
    <property type="entry name" value="Protein tyrosine phosphatase superfamily"/>
    <property type="match status" value="2"/>
</dbReference>
<evidence type="ECO:0000259" key="5">
    <source>
        <dbReference type="PROSITE" id="PS50055"/>
    </source>
</evidence>
<dbReference type="PANTHER" id="PTHR19134:SF562">
    <property type="entry name" value="PROTEIN-TYROSINE-PHOSPHATASE"/>
    <property type="match status" value="1"/>
</dbReference>
<dbReference type="EMBL" id="VXIV02002029">
    <property type="protein sequence ID" value="KAF6027769.1"/>
    <property type="molecule type" value="Genomic_DNA"/>
</dbReference>
<sequence>MAKFDFSFGKDSANKEKTGFLKYCQIAFIVLIGYFLDQSTAHSIVLNIYLVSYRKYSPYISGNNGIYINAIFVNTYREQNQWLATQLPLSNTVVDFWQLVEDQDIKVVLQLDAYQIPFYPRADDEKMTEGPFTIHRIKTENLEFVTNIALQIKSKKKRIEVTVVLVKAWEADLPPIQTILKLKEALEKAQQQTGDQKICITCKYGVLIHNKCEQYWPLDKQPKTFGDITVCSKSVECWADFTQTRLSISKDDQTRTLSHFNYLSWPDHGVPDDLSSYVAFYFKIKSLVSRSTSPLLIHCSAGVGRTGTYIALEYLIQQAKREEAVDVFGCVEAMRKRRPCMVQKDDQYIFLHEVLAESLAVEGFKCFPLEINDKIDAYKRGETRNQSRACYRSSSIWKVAFKICSLSDCPVGACRDAFLSNLTDLATLSTSLHSLVRGTAEEKKHVRIIPLKIQTSQLEKSIFILQIKHGVIQQQYPTGEALLSLCGAVDDILKRLTAARKLCDLLEDYLFIYQVLKNYADSFAEYANFN</sequence>
<dbReference type="AlphaFoldDB" id="A0A7J7JN65"/>
<dbReference type="InterPro" id="IPR050348">
    <property type="entry name" value="Protein-Tyr_Phosphatase"/>
</dbReference>
<evidence type="ECO:0000256" key="2">
    <source>
        <dbReference type="ARBA" id="ARBA00013064"/>
    </source>
</evidence>
<evidence type="ECO:0000256" key="3">
    <source>
        <dbReference type="ARBA" id="ARBA00022801"/>
    </source>
</evidence>
<dbReference type="SMART" id="SM00194">
    <property type="entry name" value="PTPc"/>
    <property type="match status" value="1"/>
</dbReference>
<dbReference type="PROSITE" id="PS50056">
    <property type="entry name" value="TYR_PHOSPHATASE_2"/>
    <property type="match status" value="1"/>
</dbReference>
<proteinExistence type="inferred from homology"/>
<dbReference type="SUPFAM" id="SSF52799">
    <property type="entry name" value="(Phosphotyrosine protein) phosphatases II"/>
    <property type="match status" value="2"/>
</dbReference>
<protein>
    <recommendedName>
        <fullName evidence="2">protein-tyrosine-phosphatase</fullName>
        <ecNumber evidence="2">3.1.3.48</ecNumber>
    </recommendedName>
</protein>
<accession>A0A7J7JN65</accession>
<keyword evidence="8" id="KW-1185">Reference proteome</keyword>
<dbReference type="Pfam" id="PF00102">
    <property type="entry name" value="Y_phosphatase"/>
    <property type="match status" value="2"/>
</dbReference>
<comment type="caution">
    <text evidence="7">The sequence shown here is derived from an EMBL/GenBank/DDBJ whole genome shotgun (WGS) entry which is preliminary data.</text>
</comment>
<dbReference type="CDD" id="cd00047">
    <property type="entry name" value="PTPc"/>
    <property type="match status" value="1"/>
</dbReference>
<dbReference type="InterPro" id="IPR003595">
    <property type="entry name" value="Tyr_Pase_cat"/>
</dbReference>
<organism evidence="7 8">
    <name type="scientific">Bugula neritina</name>
    <name type="common">Brown bryozoan</name>
    <name type="synonym">Sertularia neritina</name>
    <dbReference type="NCBI Taxonomy" id="10212"/>
    <lineage>
        <taxon>Eukaryota</taxon>
        <taxon>Metazoa</taxon>
        <taxon>Spiralia</taxon>
        <taxon>Lophotrochozoa</taxon>
        <taxon>Bryozoa</taxon>
        <taxon>Gymnolaemata</taxon>
        <taxon>Cheilostomatida</taxon>
        <taxon>Flustrina</taxon>
        <taxon>Buguloidea</taxon>
        <taxon>Bugulidae</taxon>
        <taxon>Bugula</taxon>
    </lineage>
</organism>
<keyword evidence="3" id="KW-0378">Hydrolase</keyword>
<dbReference type="SMART" id="SM00404">
    <property type="entry name" value="PTPc_motif"/>
    <property type="match status" value="1"/>
</dbReference>
<dbReference type="PRINTS" id="PR00700">
    <property type="entry name" value="PRTYPHPHTASE"/>
</dbReference>
<evidence type="ECO:0000313" key="8">
    <source>
        <dbReference type="Proteomes" id="UP000593567"/>
    </source>
</evidence>
<feature type="domain" description="Tyrosine specific protein phosphatases" evidence="6">
    <location>
        <begin position="278"/>
        <end position="349"/>
    </location>
</feature>
<evidence type="ECO:0000259" key="6">
    <source>
        <dbReference type="PROSITE" id="PS50056"/>
    </source>
</evidence>
<keyword evidence="4" id="KW-0904">Protein phosphatase</keyword>
<evidence type="ECO:0000256" key="1">
    <source>
        <dbReference type="ARBA" id="ARBA00009580"/>
    </source>
</evidence>
<dbReference type="PROSITE" id="PS00383">
    <property type="entry name" value="TYR_PHOSPHATASE_1"/>
    <property type="match status" value="1"/>
</dbReference>
<dbReference type="InterPro" id="IPR000242">
    <property type="entry name" value="PTP_cat"/>
</dbReference>
<dbReference type="GO" id="GO:0004725">
    <property type="term" value="F:protein tyrosine phosphatase activity"/>
    <property type="evidence" value="ECO:0007669"/>
    <property type="project" value="InterPro"/>
</dbReference>
<evidence type="ECO:0000313" key="7">
    <source>
        <dbReference type="EMBL" id="KAF6027769.1"/>
    </source>
</evidence>
<feature type="domain" description="Tyrosine-protein phosphatase" evidence="5">
    <location>
        <begin position="67"/>
        <end position="358"/>
    </location>
</feature>
<dbReference type="Proteomes" id="UP000593567">
    <property type="component" value="Unassembled WGS sequence"/>
</dbReference>
<dbReference type="EC" id="3.1.3.48" evidence="2"/>
<reference evidence="7" key="1">
    <citation type="submission" date="2020-06" db="EMBL/GenBank/DDBJ databases">
        <title>Draft genome of Bugula neritina, a colonial animal packing powerful symbionts and potential medicines.</title>
        <authorList>
            <person name="Rayko M."/>
        </authorList>
    </citation>
    <scope>NUCLEOTIDE SEQUENCE [LARGE SCALE GENOMIC DNA]</scope>
    <source>
        <strain evidence="7">Kwan_BN1</strain>
    </source>
</reference>
<dbReference type="InterPro" id="IPR029021">
    <property type="entry name" value="Prot-tyrosine_phosphatase-like"/>
</dbReference>
<dbReference type="PROSITE" id="PS50055">
    <property type="entry name" value="TYR_PHOSPHATASE_PTP"/>
    <property type="match status" value="1"/>
</dbReference>
<gene>
    <name evidence="7" type="ORF">EB796_013923</name>
</gene>
<dbReference type="InterPro" id="IPR016130">
    <property type="entry name" value="Tyr_Pase_AS"/>
</dbReference>